<evidence type="ECO:0000313" key="1">
    <source>
        <dbReference type="EMBL" id="KAI5074732.1"/>
    </source>
</evidence>
<dbReference type="AlphaFoldDB" id="A0A9D4UVT3"/>
<accession>A0A9D4UVT3</accession>
<sequence>MALPFHVATIKPALATPIDAATAPTTSAANIDDAFEYHHVLIQAADRHVYIALWATVIFPSVASPHLIGAAMLEALPNFNTLLAIGLVIPHYPMQPLLS</sequence>
<organism evidence="1 2">
    <name type="scientific">Adiantum capillus-veneris</name>
    <name type="common">Maidenhair fern</name>
    <dbReference type="NCBI Taxonomy" id="13818"/>
    <lineage>
        <taxon>Eukaryota</taxon>
        <taxon>Viridiplantae</taxon>
        <taxon>Streptophyta</taxon>
        <taxon>Embryophyta</taxon>
        <taxon>Tracheophyta</taxon>
        <taxon>Polypodiopsida</taxon>
        <taxon>Polypodiidae</taxon>
        <taxon>Polypodiales</taxon>
        <taxon>Pteridineae</taxon>
        <taxon>Pteridaceae</taxon>
        <taxon>Vittarioideae</taxon>
        <taxon>Adiantum</taxon>
    </lineage>
</organism>
<protein>
    <submittedName>
        <fullName evidence="1">Uncharacterized protein</fullName>
    </submittedName>
</protein>
<evidence type="ECO:0000313" key="2">
    <source>
        <dbReference type="Proteomes" id="UP000886520"/>
    </source>
</evidence>
<gene>
    <name evidence="1" type="ORF">GOP47_0010693</name>
</gene>
<dbReference type="EMBL" id="JABFUD020000010">
    <property type="protein sequence ID" value="KAI5074732.1"/>
    <property type="molecule type" value="Genomic_DNA"/>
</dbReference>
<proteinExistence type="predicted"/>
<reference evidence="1" key="1">
    <citation type="submission" date="2021-01" db="EMBL/GenBank/DDBJ databases">
        <title>Adiantum capillus-veneris genome.</title>
        <authorList>
            <person name="Fang Y."/>
            <person name="Liao Q."/>
        </authorList>
    </citation>
    <scope>NUCLEOTIDE SEQUENCE</scope>
    <source>
        <strain evidence="1">H3</strain>
        <tissue evidence="1">Leaf</tissue>
    </source>
</reference>
<keyword evidence="2" id="KW-1185">Reference proteome</keyword>
<name>A0A9D4UVT3_ADICA</name>
<dbReference type="Proteomes" id="UP000886520">
    <property type="component" value="Chromosome 10"/>
</dbReference>
<comment type="caution">
    <text evidence="1">The sequence shown here is derived from an EMBL/GenBank/DDBJ whole genome shotgun (WGS) entry which is preliminary data.</text>
</comment>